<comment type="caution">
    <text evidence="1">The sequence shown here is derived from an EMBL/GenBank/DDBJ whole genome shotgun (WGS) entry which is preliminary data.</text>
</comment>
<proteinExistence type="predicted"/>
<protein>
    <submittedName>
        <fullName evidence="1">Uncharacterized protein</fullName>
    </submittedName>
</protein>
<dbReference type="AlphaFoldDB" id="V8BEC8"/>
<reference evidence="1 2" key="1">
    <citation type="submission" date="2013-10" db="EMBL/GenBank/DDBJ databases">
        <title>The Genome Sequence of Streptococcus parasanguinis CC87K.</title>
        <authorList>
            <consortium name="The Broad Institute Genomics Platform"/>
            <person name="Earl A."/>
            <person name="Allen-Vercoe E."/>
            <person name="Daigneault M."/>
            <person name="Young S.K."/>
            <person name="Zeng Q."/>
            <person name="Gargeya S."/>
            <person name="Fitzgerald M."/>
            <person name="Abouelleil A."/>
            <person name="Alvarado L."/>
            <person name="Chapman S.B."/>
            <person name="Gainer-Dewar J."/>
            <person name="Goldberg J."/>
            <person name="Griggs A."/>
            <person name="Gujja S."/>
            <person name="Hansen M."/>
            <person name="Howarth C."/>
            <person name="Imamovic A."/>
            <person name="Ireland A."/>
            <person name="Larimer J."/>
            <person name="McCowan C."/>
            <person name="Murphy C."/>
            <person name="Pearson M."/>
            <person name="Poon T.W."/>
            <person name="Priest M."/>
            <person name="Roberts A."/>
            <person name="Saif S."/>
            <person name="Shea T."/>
            <person name="Sykes S."/>
            <person name="Wortman J."/>
            <person name="Nusbaum C."/>
            <person name="Birren B."/>
        </authorList>
    </citation>
    <scope>NUCLEOTIDE SEQUENCE [LARGE SCALE GENOMIC DNA]</scope>
    <source>
        <strain evidence="1 2">CC87K</strain>
    </source>
</reference>
<sequence length="56" mass="6630">MLFPSNSQDPNDTSKYKIKPLWFSPERFFESDFLSERKNPVKDLLFFLLTSQEEAA</sequence>
<dbReference type="HOGENOM" id="CLU_3012439_0_0_9"/>
<accession>V8BEC8</accession>
<gene>
    <name evidence="1" type="ORF">HMPREF1195_01276</name>
</gene>
<name>V8BEC8_STRPA</name>
<dbReference type="Proteomes" id="UP000018716">
    <property type="component" value="Unassembled WGS sequence"/>
</dbReference>
<keyword evidence="2" id="KW-1185">Reference proteome</keyword>
<evidence type="ECO:0000313" key="1">
    <source>
        <dbReference type="EMBL" id="ETD13142.1"/>
    </source>
</evidence>
<evidence type="ECO:0000313" key="2">
    <source>
        <dbReference type="Proteomes" id="UP000018716"/>
    </source>
</evidence>
<dbReference type="EMBL" id="AZJD01000004">
    <property type="protein sequence ID" value="ETD13142.1"/>
    <property type="molecule type" value="Genomic_DNA"/>
</dbReference>
<organism evidence="1 2">
    <name type="scientific">Streptococcus parasanguinis CC87K</name>
    <dbReference type="NCBI Taxonomy" id="1073372"/>
    <lineage>
        <taxon>Bacteria</taxon>
        <taxon>Bacillati</taxon>
        <taxon>Bacillota</taxon>
        <taxon>Bacilli</taxon>
        <taxon>Lactobacillales</taxon>
        <taxon>Streptococcaceae</taxon>
        <taxon>Streptococcus</taxon>
    </lineage>
</organism>